<name>A0A401IUG8_9LACO</name>
<accession>A0A401IUG8</accession>
<dbReference type="RefSeq" id="WP_124977305.1">
    <property type="nucleotide sequence ID" value="NZ_BFFP01000028.1"/>
</dbReference>
<dbReference type="AlphaFoldDB" id="A0A401IUG8"/>
<dbReference type="InterPro" id="IPR029052">
    <property type="entry name" value="Metallo-depent_PP-like"/>
</dbReference>
<keyword evidence="2" id="KW-1185">Reference proteome</keyword>
<sequence length="384" mass="43844">MKWTQEQIDKAVEYKNKGYSSFQISKAMNGVKSAASIRRKLHRIGESIEDTTSIENDDGTQSSSTILEVMKGQELTPEDILKAHHYDPTKWELVRNTSNYWKSKPESTLYQSKITLKPKTGIELDELIELVNKEVKPVQFETIQTGEHNLVITLADLHFGVMTFADMRHVLDQLVNLVAKGYKTIDILMLGDTFHSDFVNKSETVNGTMLDAVNMPQAIEDAKSFFYLLIKKCVENSENTEIKFVGGNHSFSLEYMFVEVLKAMFPQVDIDLNNKYRSAFMLDNVAIMMLHGDVAVKKAPMLFATEYSKLWGKAKHRFIFSGHYHYEHVKDDSGVVTYQVGTPKKNDNYELKNGYTMANHKQEAFEFTPDDLHAVYYLDAKAGD</sequence>
<dbReference type="EMBL" id="BFFP01000028">
    <property type="protein sequence ID" value="GBG95203.1"/>
    <property type="molecule type" value="Genomic_DNA"/>
</dbReference>
<reference evidence="1 2" key="1">
    <citation type="journal article" date="2019" name="Int. J. Syst. Evol. Microbiol.">
        <title>Lactobacillus salitolerans sp. nov., a novel lactic acid bacterium isolated from spent mushroom substrates.</title>
        <authorList>
            <person name="Tohno M."/>
            <person name="Tanizawa Y."/>
            <person name="Kojima Y."/>
            <person name="Sakamoto M."/>
            <person name="Nakamura Y."/>
            <person name="Ohkuma M."/>
            <person name="Kobayashi H."/>
        </authorList>
    </citation>
    <scope>NUCLEOTIDE SEQUENCE [LARGE SCALE GENOMIC DNA]</scope>
    <source>
        <strain evidence="1 2">YK43</strain>
    </source>
</reference>
<dbReference type="OrthoDB" id="2293078at2"/>
<protein>
    <submittedName>
        <fullName evidence="1">Phage protein</fullName>
    </submittedName>
</protein>
<dbReference type="Proteomes" id="UP000286848">
    <property type="component" value="Unassembled WGS sequence"/>
</dbReference>
<comment type="caution">
    <text evidence="1">The sequence shown here is derived from an EMBL/GenBank/DDBJ whole genome shotgun (WGS) entry which is preliminary data.</text>
</comment>
<proteinExistence type="predicted"/>
<evidence type="ECO:0000313" key="1">
    <source>
        <dbReference type="EMBL" id="GBG95203.1"/>
    </source>
</evidence>
<evidence type="ECO:0000313" key="2">
    <source>
        <dbReference type="Proteomes" id="UP000286848"/>
    </source>
</evidence>
<dbReference type="SUPFAM" id="SSF56300">
    <property type="entry name" value="Metallo-dependent phosphatases"/>
    <property type="match status" value="1"/>
</dbReference>
<dbReference type="Gene3D" id="3.60.21.10">
    <property type="match status" value="1"/>
</dbReference>
<gene>
    <name evidence="1" type="ORF">LFYK43_16620</name>
</gene>
<organism evidence="1 2">
    <name type="scientific">Ligilactobacillus salitolerans</name>
    <dbReference type="NCBI Taxonomy" id="1808352"/>
    <lineage>
        <taxon>Bacteria</taxon>
        <taxon>Bacillati</taxon>
        <taxon>Bacillota</taxon>
        <taxon>Bacilli</taxon>
        <taxon>Lactobacillales</taxon>
        <taxon>Lactobacillaceae</taxon>
        <taxon>Ligilactobacillus</taxon>
    </lineage>
</organism>